<dbReference type="OrthoDB" id="189843at2"/>
<organism evidence="1 2">
    <name type="scientific">Rhodopseudomonas pseudopalustris</name>
    <dbReference type="NCBI Taxonomy" id="1513892"/>
    <lineage>
        <taxon>Bacteria</taxon>
        <taxon>Pseudomonadati</taxon>
        <taxon>Pseudomonadota</taxon>
        <taxon>Alphaproteobacteria</taxon>
        <taxon>Hyphomicrobiales</taxon>
        <taxon>Nitrobacteraceae</taxon>
        <taxon>Rhodopseudomonas</taxon>
    </lineage>
</organism>
<evidence type="ECO:0000313" key="1">
    <source>
        <dbReference type="EMBL" id="SEP27030.1"/>
    </source>
</evidence>
<dbReference type="RefSeq" id="WP_092685923.1">
    <property type="nucleotide sequence ID" value="NZ_FODT01000012.1"/>
</dbReference>
<dbReference type="InterPro" id="IPR008593">
    <property type="entry name" value="Dam_MeTrfase"/>
</dbReference>
<reference evidence="2" key="1">
    <citation type="submission" date="2016-10" db="EMBL/GenBank/DDBJ databases">
        <authorList>
            <person name="Varghese N."/>
            <person name="Submissions S."/>
        </authorList>
    </citation>
    <scope>NUCLEOTIDE SEQUENCE [LARGE SCALE GENOMIC DNA]</scope>
    <source>
        <strain evidence="2">DSM 123</strain>
    </source>
</reference>
<dbReference type="Proteomes" id="UP000199615">
    <property type="component" value="Unassembled WGS sequence"/>
</dbReference>
<dbReference type="GO" id="GO:0009307">
    <property type="term" value="P:DNA restriction-modification system"/>
    <property type="evidence" value="ECO:0007669"/>
    <property type="project" value="InterPro"/>
</dbReference>
<keyword evidence="1" id="KW-0489">Methyltransferase</keyword>
<keyword evidence="2" id="KW-1185">Reference proteome</keyword>
<accession>A0A1H8WH99</accession>
<proteinExistence type="predicted"/>
<keyword evidence="1" id="KW-0808">Transferase</keyword>
<dbReference type="GO" id="GO:0032259">
    <property type="term" value="P:methylation"/>
    <property type="evidence" value="ECO:0007669"/>
    <property type="project" value="UniProtKB-KW"/>
</dbReference>
<dbReference type="GO" id="GO:0003677">
    <property type="term" value="F:DNA binding"/>
    <property type="evidence" value="ECO:0007669"/>
    <property type="project" value="InterPro"/>
</dbReference>
<gene>
    <name evidence="1" type="ORF">SAMN05444123_11293</name>
</gene>
<dbReference type="EMBL" id="FODT01000012">
    <property type="protein sequence ID" value="SEP27030.1"/>
    <property type="molecule type" value="Genomic_DNA"/>
</dbReference>
<dbReference type="Pfam" id="PF05869">
    <property type="entry name" value="Dam"/>
    <property type="match status" value="1"/>
</dbReference>
<dbReference type="GO" id="GO:0009007">
    <property type="term" value="F:site-specific DNA-methyltransferase (adenine-specific) activity"/>
    <property type="evidence" value="ECO:0007669"/>
    <property type="project" value="InterPro"/>
</dbReference>
<dbReference type="AlphaFoldDB" id="A0A1H8WH99"/>
<protein>
    <submittedName>
        <fullName evidence="1">DNA N-6-adenine-methyltransferase (Dam)</fullName>
    </submittedName>
</protein>
<name>A0A1H8WH99_9BRAD</name>
<evidence type="ECO:0000313" key="2">
    <source>
        <dbReference type="Proteomes" id="UP000199615"/>
    </source>
</evidence>
<sequence>MKGMGGHHSPAAESDVWLTPPEIIAALGPFDLDPCAAPEPRPWPTAAWHITLPENGLRSPWCGRVWLNPPYSTADIKAWLPRLVDHGSGTALIFARTETDSFFRFVWERADAVLFLRTPRLHFHYPDGRRAENNCGAPSALCAYGEYDAYRLETSGIRGKFIRLREPAGLFA</sequence>